<gene>
    <name evidence="6" type="ORF">Daus18300_004911</name>
</gene>
<name>A0ABR3X609_9PEZI</name>
<evidence type="ECO:0000256" key="1">
    <source>
        <dbReference type="ARBA" id="ARBA00022617"/>
    </source>
</evidence>
<dbReference type="InterPro" id="IPR050783">
    <property type="entry name" value="Oxylipin_biosynth_metab"/>
</dbReference>
<reference evidence="6 7" key="1">
    <citation type="journal article" date="2024" name="IMA Fungus">
        <title>IMA Genome - F19 : A genome assembly and annotation guide to empower mycologists, including annotated draft genome sequences of Ceratocystis pirilliformis, Diaporthe australafricana, Fusarium ophioides, Paecilomyces lecythidis, and Sporothrix stenoceras.</title>
        <authorList>
            <person name="Aylward J."/>
            <person name="Wilson A.M."/>
            <person name="Visagie C.M."/>
            <person name="Spraker J."/>
            <person name="Barnes I."/>
            <person name="Buitendag C."/>
            <person name="Ceriani C."/>
            <person name="Del Mar Angel L."/>
            <person name="du Plessis D."/>
            <person name="Fuchs T."/>
            <person name="Gasser K."/>
            <person name="Kramer D."/>
            <person name="Li W."/>
            <person name="Munsamy K."/>
            <person name="Piso A."/>
            <person name="Price J.L."/>
            <person name="Sonnekus B."/>
            <person name="Thomas C."/>
            <person name="van der Nest A."/>
            <person name="van Dijk A."/>
            <person name="van Heerden A."/>
            <person name="van Vuuren N."/>
            <person name="Yilmaz N."/>
            <person name="Duong T.A."/>
            <person name="van der Merwe N.A."/>
            <person name="Wingfield M.J."/>
            <person name="Wingfield B.D."/>
        </authorList>
    </citation>
    <scope>NUCLEOTIDE SEQUENCE [LARGE SCALE GENOMIC DNA]</scope>
    <source>
        <strain evidence="6 7">CMW 18300</strain>
    </source>
</reference>
<keyword evidence="1" id="KW-0349">Heme</keyword>
<dbReference type="PROSITE" id="PS50292">
    <property type="entry name" value="PEROXIDASE_3"/>
    <property type="match status" value="1"/>
</dbReference>
<comment type="caution">
    <text evidence="6">The sequence shown here is derived from an EMBL/GenBank/DDBJ whole genome shotgun (WGS) entry which is preliminary data.</text>
</comment>
<evidence type="ECO:0000256" key="3">
    <source>
        <dbReference type="ARBA" id="ARBA00022964"/>
    </source>
</evidence>
<dbReference type="Proteomes" id="UP001583177">
    <property type="component" value="Unassembled WGS sequence"/>
</dbReference>
<dbReference type="InterPro" id="IPR019791">
    <property type="entry name" value="Haem_peroxidase_animal"/>
</dbReference>
<dbReference type="InterPro" id="IPR037120">
    <property type="entry name" value="Haem_peroxidase_sf_animal"/>
</dbReference>
<evidence type="ECO:0000313" key="6">
    <source>
        <dbReference type="EMBL" id="KAL1871166.1"/>
    </source>
</evidence>
<dbReference type="InterPro" id="IPR010255">
    <property type="entry name" value="Haem_peroxidase_sf"/>
</dbReference>
<dbReference type="Gene3D" id="1.10.640.10">
    <property type="entry name" value="Haem peroxidase domain superfamily, animal type"/>
    <property type="match status" value="1"/>
</dbReference>
<evidence type="ECO:0000256" key="4">
    <source>
        <dbReference type="ARBA" id="ARBA00023002"/>
    </source>
</evidence>
<dbReference type="CDD" id="cd09817">
    <property type="entry name" value="linoleate_diol_synthase_like"/>
    <property type="match status" value="1"/>
</dbReference>
<evidence type="ECO:0000256" key="2">
    <source>
        <dbReference type="ARBA" id="ARBA00022723"/>
    </source>
</evidence>
<evidence type="ECO:0008006" key="8">
    <source>
        <dbReference type="Google" id="ProtNLM"/>
    </source>
</evidence>
<accession>A0ABR3X609</accession>
<dbReference type="InterPro" id="IPR034812">
    <property type="entry name" value="Ppo-like_N"/>
</dbReference>
<dbReference type="EMBL" id="JAWRVE010000034">
    <property type="protein sequence ID" value="KAL1871166.1"/>
    <property type="molecule type" value="Genomic_DNA"/>
</dbReference>
<keyword evidence="4" id="KW-0560">Oxidoreductase</keyword>
<keyword evidence="2" id="KW-0479">Metal-binding</keyword>
<proteinExistence type="predicted"/>
<evidence type="ECO:0000256" key="5">
    <source>
        <dbReference type="ARBA" id="ARBA00023004"/>
    </source>
</evidence>
<dbReference type="Pfam" id="PF03098">
    <property type="entry name" value="An_peroxidase"/>
    <property type="match status" value="2"/>
</dbReference>
<organism evidence="6 7">
    <name type="scientific">Diaporthe australafricana</name>
    <dbReference type="NCBI Taxonomy" id="127596"/>
    <lineage>
        <taxon>Eukaryota</taxon>
        <taxon>Fungi</taxon>
        <taxon>Dikarya</taxon>
        <taxon>Ascomycota</taxon>
        <taxon>Pezizomycotina</taxon>
        <taxon>Sordariomycetes</taxon>
        <taxon>Sordariomycetidae</taxon>
        <taxon>Diaporthales</taxon>
        <taxon>Diaporthaceae</taxon>
        <taxon>Diaporthe</taxon>
    </lineage>
</organism>
<dbReference type="PANTHER" id="PTHR11903">
    <property type="entry name" value="PROSTAGLANDIN G/H SYNTHASE"/>
    <property type="match status" value="1"/>
</dbReference>
<dbReference type="PANTHER" id="PTHR11903:SF37">
    <property type="entry name" value="PSI-PRODUCING OXYGENASE A"/>
    <property type="match status" value="1"/>
</dbReference>
<evidence type="ECO:0000313" key="7">
    <source>
        <dbReference type="Proteomes" id="UP001583177"/>
    </source>
</evidence>
<sequence>MPASVSGKLSSLLDTVRASLAPLDKSFHAAASDDKVSQTGLISDIKSLGFKDYRTLLQFLNASVTGINDDNRHLLERLVQLLAKLPPHSKQMKGLSNGFINQLWTTLDHPPVSSLGNQYSYRRADGSYNNIHAPQLGAANTPYARSVRPRAFQNPDFPDPDVVFERLMARGDKFEPHPQGISSMLFYLATIIIHDIFQTSHADYNVNLASSYLDLSPLYGRNLEEVRMMRAFQDGLLKPDCFSSSRILGFPPGCGVLLVMFNRFHNYVATQLALINEADRFEKPKVGDETKWAKYDEDLFQTSRLVTCGLYVNIIMKDYVRTILALNRTNSSWSLDPRTHESRDLFSTPVPEGVGNHVSAEFNLVYRWHSTISLKDEKWTIAEMRRLLKDQDPETSSMKDILGALAKWQADLPSAPEARTVANLERLPDGTFHDDELVKILTDSIEDVAGSFGANRVPRCMKAIEMLGILQARHWNLGTLNEFRDFVGLTKHTSFEDINPDPEVAAHLRQLYVSPDSVEMYPGLVAEKAKPPMTPGSGLCGNVTMTTAILSDAVALVRGDRFYTVDYAPKSLTNWGFNEANYDTAVNGGHVMHKLIFRAFPNYFANNSIYAHFPLVTPCENKTILTDLGTWGQYSWEAPRASQIPVMIKSHDACTQILTDDKNFKVVWGEAITCLINNTDAPGMADDFCLSGDRSANKSNRDRLQKCLYPKGWHDDTEAFFTATTARLLKEYGHCISQTPEYRTFEVDIVGDVISLATTHFSAALWSLPIKTRVKPHGIYTEHQLYNLLLAGFGAIFFDADIANSHKLRSQSHLLAQQLGKLMTLRAKIVDAGDGIVGTILYTMKERINAIGRDESGGVVKQANKHPEWPVLALYGDFMIKRMLRESGSSPEQVIWGTLLPASVAACANQTQVLSQAIDYYLGDGSQHLPTMYTLAHQDTSDADEKLKK</sequence>
<keyword evidence="7" id="KW-1185">Reference proteome</keyword>
<protein>
    <recommendedName>
        <fullName evidence="8">Linoleate diol synthase</fullName>
    </recommendedName>
</protein>
<keyword evidence="5" id="KW-0408">Iron</keyword>
<dbReference type="SUPFAM" id="SSF48113">
    <property type="entry name" value="Heme-dependent peroxidases"/>
    <property type="match status" value="1"/>
</dbReference>
<keyword evidence="3" id="KW-0223">Dioxygenase</keyword>